<accession>A0ABN8FP32</accession>
<keyword evidence="3" id="KW-1185">Reference proteome</keyword>
<dbReference type="PANTHER" id="PTHR30514:SF10">
    <property type="entry name" value="MURR_RPIR FAMILY TRANSCRIPTIONAL REGULATOR"/>
    <property type="match status" value="1"/>
</dbReference>
<dbReference type="EMBL" id="CAKMAB010000071">
    <property type="protein sequence ID" value="CAH1059813.1"/>
    <property type="molecule type" value="Genomic_DNA"/>
</dbReference>
<dbReference type="InterPro" id="IPR009057">
    <property type="entry name" value="Homeodomain-like_sf"/>
</dbReference>
<dbReference type="SUPFAM" id="SSF53697">
    <property type="entry name" value="SIS domain"/>
    <property type="match status" value="1"/>
</dbReference>
<name>A0ABN8FP32_9BACL</name>
<dbReference type="InterPro" id="IPR047640">
    <property type="entry name" value="RpiR-like"/>
</dbReference>
<feature type="domain" description="SIS" evidence="1">
    <location>
        <begin position="101"/>
        <end position="197"/>
    </location>
</feature>
<evidence type="ECO:0000313" key="3">
    <source>
        <dbReference type="Proteomes" id="UP000838749"/>
    </source>
</evidence>
<dbReference type="Gene3D" id="1.10.10.10">
    <property type="entry name" value="Winged helix-like DNA-binding domain superfamily/Winged helix DNA-binding domain"/>
    <property type="match status" value="1"/>
</dbReference>
<dbReference type="Proteomes" id="UP000838749">
    <property type="component" value="Unassembled WGS sequence"/>
</dbReference>
<dbReference type="InterPro" id="IPR046348">
    <property type="entry name" value="SIS_dom_sf"/>
</dbReference>
<dbReference type="InterPro" id="IPR036388">
    <property type="entry name" value="WH-like_DNA-bd_sf"/>
</dbReference>
<evidence type="ECO:0000313" key="2">
    <source>
        <dbReference type="EMBL" id="CAH1059813.1"/>
    </source>
</evidence>
<dbReference type="PANTHER" id="PTHR30514">
    <property type="entry name" value="GLUCOKINASE"/>
    <property type="match status" value="1"/>
</dbReference>
<sequence>MVHVDVTKLNPLESKIHNVLIHASKYEKDIKITRAAELCNCSVSKISKFVNKLGFTNYKQYIHYVYGYEIIQKKHSSELERIKHFIENFDDTLVDKFIEQLNNHDKIILFGYGPSYICAQYFEYRLRLVTNKVVIGLQDEITAINLLDENSLMIVFSTTGQFKAFDSMYEIAKSKNSSFLLLLEEFNTALLKTYDNIIFLTNSIQSEALPYEKSRTVFFIFIEEIIQRLHLLKKNQL</sequence>
<dbReference type="RefSeq" id="WP_234541887.1">
    <property type="nucleotide sequence ID" value="NZ_CAKMAB010000071.1"/>
</dbReference>
<dbReference type="SUPFAM" id="SSF46689">
    <property type="entry name" value="Homeodomain-like"/>
    <property type="match status" value="1"/>
</dbReference>
<evidence type="ECO:0000259" key="1">
    <source>
        <dbReference type="Pfam" id="PF01380"/>
    </source>
</evidence>
<proteinExistence type="predicted"/>
<protein>
    <recommendedName>
        <fullName evidence="1">SIS domain-containing protein</fullName>
    </recommendedName>
</protein>
<dbReference type="Gene3D" id="3.40.50.10490">
    <property type="entry name" value="Glucose-6-phosphate isomerase like protein, domain 1"/>
    <property type="match status" value="1"/>
</dbReference>
<reference evidence="2" key="1">
    <citation type="submission" date="2021-12" db="EMBL/GenBank/DDBJ databases">
        <authorList>
            <person name="Criscuolo A."/>
        </authorList>
    </citation>
    <scope>NUCLEOTIDE SEQUENCE</scope>
    <source>
        <strain evidence="2">CIP111894</strain>
    </source>
</reference>
<dbReference type="Pfam" id="PF01380">
    <property type="entry name" value="SIS"/>
    <property type="match status" value="1"/>
</dbReference>
<gene>
    <name evidence="2" type="ORF">PAECIP111894_06025</name>
</gene>
<comment type="caution">
    <text evidence="2">The sequence shown here is derived from an EMBL/GenBank/DDBJ whole genome shotgun (WGS) entry which is preliminary data.</text>
</comment>
<dbReference type="InterPro" id="IPR001347">
    <property type="entry name" value="SIS_dom"/>
</dbReference>
<organism evidence="2 3">
    <name type="scientific">Paenibacillus pseudetheri</name>
    <dbReference type="NCBI Taxonomy" id="2897682"/>
    <lineage>
        <taxon>Bacteria</taxon>
        <taxon>Bacillati</taxon>
        <taxon>Bacillota</taxon>
        <taxon>Bacilli</taxon>
        <taxon>Bacillales</taxon>
        <taxon>Paenibacillaceae</taxon>
        <taxon>Paenibacillus</taxon>
    </lineage>
</organism>